<dbReference type="OrthoDB" id="6369184at2759"/>
<feature type="region of interest" description="Disordered" evidence="4">
    <location>
        <begin position="409"/>
        <end position="432"/>
    </location>
</feature>
<dbReference type="Pfam" id="PF00431">
    <property type="entry name" value="CUB"/>
    <property type="match status" value="2"/>
</dbReference>
<accession>A0A8S3QUP5</accession>
<evidence type="ECO:0000256" key="4">
    <source>
        <dbReference type="SAM" id="MobiDB-lite"/>
    </source>
</evidence>
<evidence type="ECO:0000256" key="2">
    <source>
        <dbReference type="ARBA" id="ARBA00023157"/>
    </source>
</evidence>
<dbReference type="EMBL" id="CAJPWZ010000720">
    <property type="protein sequence ID" value="CAG2199265.1"/>
    <property type="molecule type" value="Genomic_DNA"/>
</dbReference>
<dbReference type="PANTHER" id="PTHR24251">
    <property type="entry name" value="OVOCHYMASE-RELATED"/>
    <property type="match status" value="1"/>
</dbReference>
<gene>
    <name evidence="8" type="ORF">MEDL_13956</name>
</gene>
<keyword evidence="6" id="KW-0732">Signal</keyword>
<feature type="compositionally biased region" description="Basic and acidic residues" evidence="4">
    <location>
        <begin position="459"/>
        <end position="471"/>
    </location>
</feature>
<dbReference type="PROSITE" id="PS01180">
    <property type="entry name" value="CUB"/>
    <property type="match status" value="2"/>
</dbReference>
<dbReference type="SMART" id="SM00042">
    <property type="entry name" value="CUB"/>
    <property type="match status" value="2"/>
</dbReference>
<keyword evidence="5" id="KW-1133">Transmembrane helix</keyword>
<evidence type="ECO:0000256" key="5">
    <source>
        <dbReference type="SAM" id="Phobius"/>
    </source>
</evidence>
<protein>
    <submittedName>
        <fullName evidence="8">CUBN</fullName>
    </submittedName>
</protein>
<comment type="caution">
    <text evidence="8">The sequence shown here is derived from an EMBL/GenBank/DDBJ whole genome shotgun (WGS) entry which is preliminary data.</text>
</comment>
<organism evidence="8 9">
    <name type="scientific">Mytilus edulis</name>
    <name type="common">Blue mussel</name>
    <dbReference type="NCBI Taxonomy" id="6550"/>
    <lineage>
        <taxon>Eukaryota</taxon>
        <taxon>Metazoa</taxon>
        <taxon>Spiralia</taxon>
        <taxon>Lophotrochozoa</taxon>
        <taxon>Mollusca</taxon>
        <taxon>Bivalvia</taxon>
        <taxon>Autobranchia</taxon>
        <taxon>Pteriomorphia</taxon>
        <taxon>Mytilida</taxon>
        <taxon>Mytiloidea</taxon>
        <taxon>Mytilidae</taxon>
        <taxon>Mytilinae</taxon>
        <taxon>Mytilus</taxon>
    </lineage>
</organism>
<feature type="signal peptide" evidence="6">
    <location>
        <begin position="1"/>
        <end position="20"/>
    </location>
</feature>
<dbReference type="CDD" id="cd00041">
    <property type="entry name" value="CUB"/>
    <property type="match status" value="2"/>
</dbReference>
<comment type="caution">
    <text evidence="3">Lacks conserved residue(s) required for the propagation of feature annotation.</text>
</comment>
<feature type="compositionally biased region" description="Basic and acidic residues" evidence="4">
    <location>
        <begin position="479"/>
        <end position="489"/>
    </location>
</feature>
<evidence type="ECO:0000313" key="8">
    <source>
        <dbReference type="EMBL" id="CAG2199265.1"/>
    </source>
</evidence>
<dbReference type="InterPro" id="IPR000859">
    <property type="entry name" value="CUB_dom"/>
</dbReference>
<dbReference type="Gene3D" id="2.60.120.290">
    <property type="entry name" value="Spermadhesin, CUB domain"/>
    <property type="match status" value="2"/>
</dbReference>
<evidence type="ECO:0000256" key="6">
    <source>
        <dbReference type="SAM" id="SignalP"/>
    </source>
</evidence>
<keyword evidence="1" id="KW-0677">Repeat</keyword>
<dbReference type="AlphaFoldDB" id="A0A8S3QUP5"/>
<reference evidence="8" key="1">
    <citation type="submission" date="2021-03" db="EMBL/GenBank/DDBJ databases">
        <authorList>
            <person name="Bekaert M."/>
        </authorList>
    </citation>
    <scope>NUCLEOTIDE SEQUENCE</scope>
</reference>
<feature type="chain" id="PRO_5035894991" evidence="6">
    <location>
        <begin position="21"/>
        <end position="507"/>
    </location>
</feature>
<dbReference type="InterPro" id="IPR035914">
    <property type="entry name" value="Sperma_CUB_dom_sf"/>
</dbReference>
<keyword evidence="5" id="KW-0812">Transmembrane</keyword>
<dbReference type="Proteomes" id="UP000683360">
    <property type="component" value="Unassembled WGS sequence"/>
</dbReference>
<evidence type="ECO:0000256" key="3">
    <source>
        <dbReference type="PROSITE-ProRule" id="PRU00059"/>
    </source>
</evidence>
<name>A0A8S3QUP5_MYTED</name>
<feature type="compositionally biased region" description="Polar residues" evidence="4">
    <location>
        <begin position="419"/>
        <end position="428"/>
    </location>
</feature>
<keyword evidence="2" id="KW-1015">Disulfide bond</keyword>
<sequence length="507" mass="56743">MDRLCFVLVVTGLLLYCAEESVSVCSQQINSSVGTIQPPKGRRNVNCTYVINNPSGDPVILRFLHVNIQNSSGCVKAYIEVKDGTEDTDKPVRFCGSSIPRPIFAVSGVLTLTLVSEAPVDSNTFKAEFYNCSDCMKMINSTDYSLDYISDPNRDPLVTDFVYLIENDRPVILKFTSINLDKSKGCTFEYVQIKQGTSYNSPEKGTYCGKDIPKPISVPQGQFSIIYHTEEPFGNHGFTAYFYEDNSTQFLPIPSQVLEGKGKYVEDRTSKTVKTYDIDVTVKTYDSDVTVKTYDIDVSEKKVMLVKTYDIDVTVKTYDTIYVISTVGFCIATVFAVNGLIIWKRRSRQKRNKVETGLDKYATLQKKEQNPPADYENENINIIYNPNYVVTGSPDPCVITKIENVHSSTPSILDDDSESPSNLQSVKSSGDADTDYALEEGSYYVLNIASKNKALVSGKMDDKKERKKSQEYADVGFEEDSRLHSTDTPDKMFEGVTLKISDVHNIL</sequence>
<feature type="domain" description="CUB" evidence="7">
    <location>
        <begin position="135"/>
        <end position="245"/>
    </location>
</feature>
<keyword evidence="5" id="KW-0472">Membrane</keyword>
<proteinExistence type="predicted"/>
<dbReference type="SUPFAM" id="SSF49854">
    <property type="entry name" value="Spermadhesin, CUB domain"/>
    <property type="match status" value="2"/>
</dbReference>
<evidence type="ECO:0000259" key="7">
    <source>
        <dbReference type="PROSITE" id="PS01180"/>
    </source>
</evidence>
<evidence type="ECO:0000313" key="9">
    <source>
        <dbReference type="Proteomes" id="UP000683360"/>
    </source>
</evidence>
<keyword evidence="9" id="KW-1185">Reference proteome</keyword>
<feature type="region of interest" description="Disordered" evidence="4">
    <location>
        <begin position="458"/>
        <end position="489"/>
    </location>
</feature>
<feature type="domain" description="CUB" evidence="7">
    <location>
        <begin position="25"/>
        <end position="132"/>
    </location>
</feature>
<evidence type="ECO:0000256" key="1">
    <source>
        <dbReference type="ARBA" id="ARBA00022737"/>
    </source>
</evidence>
<feature type="transmembrane region" description="Helical" evidence="5">
    <location>
        <begin position="321"/>
        <end position="343"/>
    </location>
</feature>